<dbReference type="PANTHER" id="PTHR33048:SF42">
    <property type="entry name" value="INTEGRAL MEMBRANE PROTEIN"/>
    <property type="match status" value="1"/>
</dbReference>
<evidence type="ECO:0000259" key="8">
    <source>
        <dbReference type="Pfam" id="PF20684"/>
    </source>
</evidence>
<organism evidence="9 10">
    <name type="scientific">Cercophora newfieldiana</name>
    <dbReference type="NCBI Taxonomy" id="92897"/>
    <lineage>
        <taxon>Eukaryota</taxon>
        <taxon>Fungi</taxon>
        <taxon>Dikarya</taxon>
        <taxon>Ascomycota</taxon>
        <taxon>Pezizomycotina</taxon>
        <taxon>Sordariomycetes</taxon>
        <taxon>Sordariomycetidae</taxon>
        <taxon>Sordariales</taxon>
        <taxon>Lasiosphaeriaceae</taxon>
        <taxon>Cercophora</taxon>
    </lineage>
</organism>
<feature type="compositionally biased region" description="Gly residues" evidence="6">
    <location>
        <begin position="327"/>
        <end position="341"/>
    </location>
</feature>
<evidence type="ECO:0000256" key="7">
    <source>
        <dbReference type="SAM" id="Phobius"/>
    </source>
</evidence>
<dbReference type="InterPro" id="IPR052337">
    <property type="entry name" value="SAT4-like"/>
</dbReference>
<evidence type="ECO:0000256" key="4">
    <source>
        <dbReference type="ARBA" id="ARBA00023136"/>
    </source>
</evidence>
<dbReference type="PANTHER" id="PTHR33048">
    <property type="entry name" value="PTH11-LIKE INTEGRAL MEMBRANE PROTEIN (AFU_ORTHOLOGUE AFUA_5G11245)"/>
    <property type="match status" value="1"/>
</dbReference>
<feature type="transmembrane region" description="Helical" evidence="7">
    <location>
        <begin position="125"/>
        <end position="147"/>
    </location>
</feature>
<evidence type="ECO:0000256" key="3">
    <source>
        <dbReference type="ARBA" id="ARBA00022989"/>
    </source>
</evidence>
<dbReference type="AlphaFoldDB" id="A0AA39XUN1"/>
<proteinExistence type="inferred from homology"/>
<accession>A0AA39XUN1</accession>
<evidence type="ECO:0000256" key="5">
    <source>
        <dbReference type="ARBA" id="ARBA00038359"/>
    </source>
</evidence>
<protein>
    <recommendedName>
        <fullName evidence="8">Rhodopsin domain-containing protein</fullName>
    </recommendedName>
</protein>
<reference evidence="9" key="1">
    <citation type="submission" date="2023-06" db="EMBL/GenBank/DDBJ databases">
        <title>Genome-scale phylogeny and comparative genomics of the fungal order Sordariales.</title>
        <authorList>
            <consortium name="Lawrence Berkeley National Laboratory"/>
            <person name="Hensen N."/>
            <person name="Bonometti L."/>
            <person name="Westerberg I."/>
            <person name="Brannstrom I.O."/>
            <person name="Guillou S."/>
            <person name="Cros-Aarteil S."/>
            <person name="Calhoun S."/>
            <person name="Haridas S."/>
            <person name="Kuo A."/>
            <person name="Mondo S."/>
            <person name="Pangilinan J."/>
            <person name="Riley R."/>
            <person name="Labutti K."/>
            <person name="Andreopoulos B."/>
            <person name="Lipzen A."/>
            <person name="Chen C."/>
            <person name="Yanf M."/>
            <person name="Daum C."/>
            <person name="Ng V."/>
            <person name="Clum A."/>
            <person name="Steindorff A."/>
            <person name="Ohm R."/>
            <person name="Martin F."/>
            <person name="Silar P."/>
            <person name="Natvig D."/>
            <person name="Lalanne C."/>
            <person name="Gautier V."/>
            <person name="Ament-Velasquez S.L."/>
            <person name="Kruys A."/>
            <person name="Hutchinson M.I."/>
            <person name="Powell A.J."/>
            <person name="Barry K."/>
            <person name="Miller A.N."/>
            <person name="Grigoriev I.V."/>
            <person name="Debuchy R."/>
            <person name="Gladieux P."/>
            <person name="Thoren M.H."/>
            <person name="Johannesson H."/>
        </authorList>
    </citation>
    <scope>NUCLEOTIDE SEQUENCE</scope>
    <source>
        <strain evidence="9">SMH2532-1</strain>
    </source>
</reference>
<dbReference type="Proteomes" id="UP001174936">
    <property type="component" value="Unassembled WGS sequence"/>
</dbReference>
<evidence type="ECO:0000256" key="2">
    <source>
        <dbReference type="ARBA" id="ARBA00022692"/>
    </source>
</evidence>
<dbReference type="GO" id="GO:0016020">
    <property type="term" value="C:membrane"/>
    <property type="evidence" value="ECO:0007669"/>
    <property type="project" value="UniProtKB-SubCell"/>
</dbReference>
<gene>
    <name evidence="9" type="ORF">B0T16DRAFT_336150</name>
</gene>
<feature type="transmembrane region" description="Helical" evidence="7">
    <location>
        <begin position="184"/>
        <end position="202"/>
    </location>
</feature>
<dbReference type="Pfam" id="PF20684">
    <property type="entry name" value="Fung_rhodopsin"/>
    <property type="match status" value="1"/>
</dbReference>
<feature type="transmembrane region" description="Helical" evidence="7">
    <location>
        <begin position="97"/>
        <end position="118"/>
    </location>
</feature>
<feature type="transmembrane region" description="Helical" evidence="7">
    <location>
        <begin position="209"/>
        <end position="227"/>
    </location>
</feature>
<feature type="domain" description="Rhodopsin" evidence="8">
    <location>
        <begin position="30"/>
        <end position="271"/>
    </location>
</feature>
<feature type="region of interest" description="Disordered" evidence="6">
    <location>
        <begin position="317"/>
        <end position="352"/>
    </location>
</feature>
<keyword evidence="10" id="KW-1185">Reference proteome</keyword>
<feature type="transmembrane region" description="Helical" evidence="7">
    <location>
        <begin position="247"/>
        <end position="270"/>
    </location>
</feature>
<name>A0AA39XUN1_9PEZI</name>
<feature type="transmembrane region" description="Helical" evidence="7">
    <location>
        <begin position="46"/>
        <end position="67"/>
    </location>
</feature>
<keyword evidence="4 7" id="KW-0472">Membrane</keyword>
<dbReference type="InterPro" id="IPR049326">
    <property type="entry name" value="Rhodopsin_dom_fungi"/>
</dbReference>
<feature type="transmembrane region" description="Helical" evidence="7">
    <location>
        <begin position="12"/>
        <end position="34"/>
    </location>
</feature>
<keyword evidence="2 7" id="KW-0812">Transmembrane</keyword>
<evidence type="ECO:0000313" key="10">
    <source>
        <dbReference type="Proteomes" id="UP001174936"/>
    </source>
</evidence>
<comment type="subcellular location">
    <subcellularLocation>
        <location evidence="1">Membrane</location>
        <topology evidence="1">Multi-pass membrane protein</topology>
    </subcellularLocation>
</comment>
<evidence type="ECO:0000313" key="9">
    <source>
        <dbReference type="EMBL" id="KAK0640563.1"/>
    </source>
</evidence>
<dbReference type="EMBL" id="JAULSV010000006">
    <property type="protein sequence ID" value="KAK0640563.1"/>
    <property type="molecule type" value="Genomic_DNA"/>
</dbReference>
<comment type="similarity">
    <text evidence="5">Belongs to the SAT4 family.</text>
</comment>
<evidence type="ECO:0000256" key="6">
    <source>
        <dbReference type="SAM" id="MobiDB-lite"/>
    </source>
</evidence>
<keyword evidence="3 7" id="KW-1133">Transmembrane helix</keyword>
<comment type="caution">
    <text evidence="9">The sequence shown here is derived from an EMBL/GenBank/DDBJ whole genome shotgun (WGS) entry which is preliminary data.</text>
</comment>
<evidence type="ECO:0000256" key="1">
    <source>
        <dbReference type="ARBA" id="ARBA00004141"/>
    </source>
</evidence>
<sequence>MALRDHGNRGGMLLSAHWALTSFATVFLVARLYVKMTFKKGLWWDDWILIGGWTACITVCILTTFLVKEFGLGKHSYDLVIPPGTVTRFFLMLDSRATVTLTAISFTKTAFAVSLLRLTTEKTKAFVWFLIISLNISMAVSAMIPWIQCKPLSARWNPDPNVKDACWAPQVGTKVWIATGAQSAAYDFILAVLPWTFLYSITLKNKEKVGILVAMSMGAVAGAVGIVKCVKLPLLGAGDSYDEVDLFVWDIAESTVTIMAACIPTLRVFLREKTSSSPSNERTTRLSQFSLSFRSANRNRRMFDSQDIEVIRESCISKDEEGSGASQDGGSGKATGSGNGSGKPTVGQEKSG</sequence>